<feature type="transmembrane region" description="Helical" evidence="6">
    <location>
        <begin position="469"/>
        <end position="490"/>
    </location>
</feature>
<dbReference type="Pfam" id="PF00753">
    <property type="entry name" value="Lactamase_B"/>
    <property type="match status" value="1"/>
</dbReference>
<accession>A0A365PM45</accession>
<dbReference type="SUPFAM" id="SSF56281">
    <property type="entry name" value="Metallo-hydrolase/oxidoreductase"/>
    <property type="match status" value="1"/>
</dbReference>
<evidence type="ECO:0000259" key="7">
    <source>
        <dbReference type="Pfam" id="PF00753"/>
    </source>
</evidence>
<sequence>MLKIILIGWIVGTSAMGRDFEIINSTWWIWCCIATLLFIFYKIKNKGHSPFYKSLLLITAIWAIFCTGYHYADQALEKRLELRELKSQPFEAVVYIRKINELTEEGVKQQAVVLNRHDQVVNWLMYIKEKDHQPEVFVLGSYYRVYGTIKPAHSYAVQGVFDQEKWFLQQNLMSAFLVEQIVPLSQDEVYRLGHLQYLKEQDHFLEKIGLKIEIMRFEFRQMLAHSNLQHKGLLLALLTGDESLLAKDLKKKFQQLGISHLLAISGPHVLIFAIMLTWGLQRVLQHYFPNLYLWQPRQIILVFPFLLSVMVYVAFVGFEIPALRTLLTVALASFFVITRQAIQPFQLLIYSACLFLIYDPFSILSAAFWLSYGACFILLRIYQTISTLPKDRIKNRTEDIKFAIKILIESQWKIFIALMPLVIIFFQQIAWIAPLSNLIAIPILSMLVVPLDIFAACVWLIFPSLGLVLFTLNNMLLSILIGLLDILMSLTPDLQGISYIPLSLFALSVGIFILFMPKGTIPKSWGLVCFLPILFGAKQQKTMLTILDVGQGQSVFLQQAQHNLMIDTGGLYNEEMFSLGERVIVPFLRQQGIEKLDQMILSHLDQDHSGAFPYIEQVLEITKVYANEKNEKLPFKDNFSFCHQGQKWNLAQAQVEILSPKMEELSYVQNQQNEYSCVVYIEFEHAKPYRKFLIMGDAGWETEYKLLKQYPDLEVDVIVLGHHGSKHSSAYDFLATIKPKLAIASAGFENRYGHPSIELQQRLRTLNIPLLTTSQNGSISFEINHANTVISMYRQQRKWLTRVQ</sequence>
<dbReference type="Gene3D" id="3.60.15.10">
    <property type="entry name" value="Ribonuclease Z/Hydroxyacylglutathione hydrolase-like"/>
    <property type="match status" value="1"/>
</dbReference>
<dbReference type="InterPro" id="IPR025405">
    <property type="entry name" value="DUF4131"/>
</dbReference>
<gene>
    <name evidence="10" type="ORF">DC346_01785</name>
</gene>
<feature type="domain" description="DUF4131" evidence="9">
    <location>
        <begin position="24"/>
        <end position="176"/>
    </location>
</feature>
<dbReference type="InterPro" id="IPR001279">
    <property type="entry name" value="Metallo-B-lactamas"/>
</dbReference>
<dbReference type="InterPro" id="IPR035681">
    <property type="entry name" value="ComA-like_MBL"/>
</dbReference>
<dbReference type="NCBIfam" id="TIGR00361">
    <property type="entry name" value="ComEC_Rec2"/>
    <property type="match status" value="1"/>
</dbReference>
<keyword evidence="3 6" id="KW-0812">Transmembrane</keyword>
<dbReference type="PANTHER" id="PTHR30619">
    <property type="entry name" value="DNA INTERNALIZATION/COMPETENCE PROTEIN COMEC/REC2"/>
    <property type="match status" value="1"/>
</dbReference>
<dbReference type="GO" id="GO:0005886">
    <property type="term" value="C:plasma membrane"/>
    <property type="evidence" value="ECO:0007669"/>
    <property type="project" value="UniProtKB-SubCell"/>
</dbReference>
<evidence type="ECO:0000256" key="5">
    <source>
        <dbReference type="ARBA" id="ARBA00023136"/>
    </source>
</evidence>
<organism evidence="10 11">
    <name type="scientific">Acinetobacter junii</name>
    <dbReference type="NCBI Taxonomy" id="40215"/>
    <lineage>
        <taxon>Bacteria</taxon>
        <taxon>Pseudomonadati</taxon>
        <taxon>Pseudomonadota</taxon>
        <taxon>Gammaproteobacteria</taxon>
        <taxon>Moraxellales</taxon>
        <taxon>Moraxellaceae</taxon>
        <taxon>Acinetobacter</taxon>
    </lineage>
</organism>
<feature type="transmembrane region" description="Helical" evidence="6">
    <location>
        <begin position="362"/>
        <end position="382"/>
    </location>
</feature>
<dbReference type="InterPro" id="IPR036866">
    <property type="entry name" value="RibonucZ/Hydroxyglut_hydro"/>
</dbReference>
<keyword evidence="4 6" id="KW-1133">Transmembrane helix</keyword>
<dbReference type="EMBL" id="QEWH01000009">
    <property type="protein sequence ID" value="RBA49789.1"/>
    <property type="molecule type" value="Genomic_DNA"/>
</dbReference>
<feature type="transmembrane region" description="Helical" evidence="6">
    <location>
        <begin position="439"/>
        <end position="462"/>
    </location>
</feature>
<reference evidence="10 11" key="1">
    <citation type="submission" date="2018-04" db="EMBL/GenBank/DDBJ databases">
        <title>Acinetobacter junii Genome sequencing and assembly.</title>
        <authorList>
            <person name="Su J."/>
            <person name="Rensing C."/>
            <person name="Mazhar H.S."/>
        </authorList>
    </citation>
    <scope>NUCLEOTIDE SEQUENCE [LARGE SCALE GENOMIC DNA]</scope>
    <source>
        <strain evidence="10 11">SC22</strain>
    </source>
</reference>
<keyword evidence="5 6" id="KW-0472">Membrane</keyword>
<dbReference type="NCBIfam" id="TIGR00360">
    <property type="entry name" value="ComEC_N-term"/>
    <property type="match status" value="1"/>
</dbReference>
<dbReference type="CDD" id="cd07731">
    <property type="entry name" value="ComA-like_MBL-fold"/>
    <property type="match status" value="1"/>
</dbReference>
<evidence type="ECO:0000313" key="10">
    <source>
        <dbReference type="EMBL" id="RBA49789.1"/>
    </source>
</evidence>
<name>A0A365PM45_ACIJU</name>
<evidence type="ECO:0000259" key="8">
    <source>
        <dbReference type="Pfam" id="PF03772"/>
    </source>
</evidence>
<feature type="transmembrane region" description="Helical" evidence="6">
    <location>
        <begin position="325"/>
        <end position="342"/>
    </location>
</feature>
<evidence type="ECO:0000256" key="3">
    <source>
        <dbReference type="ARBA" id="ARBA00022692"/>
    </source>
</evidence>
<feature type="transmembrane region" description="Helical" evidence="6">
    <location>
        <begin position="496"/>
        <end position="515"/>
    </location>
</feature>
<dbReference type="GO" id="GO:0030420">
    <property type="term" value="P:establishment of competence for transformation"/>
    <property type="evidence" value="ECO:0007669"/>
    <property type="project" value="InterPro"/>
</dbReference>
<keyword evidence="2" id="KW-1003">Cell membrane</keyword>
<feature type="domain" description="Metallo-beta-lactamase" evidence="7">
    <location>
        <begin position="548"/>
        <end position="629"/>
    </location>
</feature>
<dbReference type="RefSeq" id="WP_112986237.1">
    <property type="nucleotide sequence ID" value="NZ_CP131470.1"/>
</dbReference>
<comment type="caution">
    <text evidence="10">The sequence shown here is derived from an EMBL/GenBank/DDBJ whole genome shotgun (WGS) entry which is preliminary data.</text>
</comment>
<comment type="subcellular location">
    <subcellularLocation>
        <location evidence="1">Cell membrane</location>
        <topology evidence="1">Multi-pass membrane protein</topology>
    </subcellularLocation>
</comment>
<evidence type="ECO:0000256" key="2">
    <source>
        <dbReference type="ARBA" id="ARBA00022475"/>
    </source>
</evidence>
<dbReference type="InterPro" id="IPR052159">
    <property type="entry name" value="Competence_DNA_uptake"/>
</dbReference>
<evidence type="ECO:0000259" key="9">
    <source>
        <dbReference type="Pfam" id="PF13567"/>
    </source>
</evidence>
<dbReference type="InterPro" id="IPR004477">
    <property type="entry name" value="ComEC_N"/>
</dbReference>
<feature type="transmembrane region" description="Helical" evidence="6">
    <location>
        <begin position="258"/>
        <end position="279"/>
    </location>
</feature>
<dbReference type="Proteomes" id="UP000253688">
    <property type="component" value="Unassembled WGS sequence"/>
</dbReference>
<protein>
    <submittedName>
        <fullName evidence="10">DNA internalization-related competence protein ComEC/Rec2</fullName>
    </submittedName>
</protein>
<dbReference type="Pfam" id="PF13567">
    <property type="entry name" value="DUF4131"/>
    <property type="match status" value="1"/>
</dbReference>
<feature type="transmembrane region" description="Helical" evidence="6">
    <location>
        <begin position="27"/>
        <end position="43"/>
    </location>
</feature>
<evidence type="ECO:0000256" key="1">
    <source>
        <dbReference type="ARBA" id="ARBA00004651"/>
    </source>
</evidence>
<feature type="transmembrane region" description="Helical" evidence="6">
    <location>
        <begin position="414"/>
        <end position="433"/>
    </location>
</feature>
<evidence type="ECO:0000313" key="11">
    <source>
        <dbReference type="Proteomes" id="UP000253688"/>
    </source>
</evidence>
<proteinExistence type="predicted"/>
<dbReference type="AlphaFoldDB" id="A0A365PM45"/>
<feature type="transmembrane region" description="Helical" evidence="6">
    <location>
        <begin position="299"/>
        <end position="318"/>
    </location>
</feature>
<dbReference type="STRING" id="40215.BVL33_06795"/>
<feature type="domain" description="ComEC/Rec2-related protein" evidence="8">
    <location>
        <begin position="237"/>
        <end position="515"/>
    </location>
</feature>
<evidence type="ECO:0000256" key="4">
    <source>
        <dbReference type="ARBA" id="ARBA00022989"/>
    </source>
</evidence>
<feature type="transmembrane region" description="Helical" evidence="6">
    <location>
        <begin position="55"/>
        <end position="72"/>
    </location>
</feature>
<dbReference type="PANTHER" id="PTHR30619:SF1">
    <property type="entry name" value="RECOMBINATION PROTEIN 2"/>
    <property type="match status" value="1"/>
</dbReference>
<evidence type="ECO:0000256" key="6">
    <source>
        <dbReference type="SAM" id="Phobius"/>
    </source>
</evidence>
<dbReference type="InterPro" id="IPR004797">
    <property type="entry name" value="Competence_ComEC/Rec2"/>
</dbReference>
<dbReference type="Pfam" id="PF03772">
    <property type="entry name" value="Competence"/>
    <property type="match status" value="1"/>
</dbReference>